<dbReference type="EMBL" id="OMOD01000046">
    <property type="protein sequence ID" value="SPF35128.1"/>
    <property type="molecule type" value="Genomic_DNA"/>
</dbReference>
<protein>
    <submittedName>
        <fullName evidence="1">Uncharacterized protein</fullName>
    </submittedName>
</protein>
<dbReference type="Proteomes" id="UP000238701">
    <property type="component" value="Unassembled WGS sequence"/>
</dbReference>
<dbReference type="OrthoDB" id="111758at2"/>
<evidence type="ECO:0000313" key="1">
    <source>
        <dbReference type="EMBL" id="SPF35128.1"/>
    </source>
</evidence>
<sequence length="424" mass="47598">MNEQPRKAQEEAPSLDAYRRLIERLPVTIRPALNQQLSQWGTLFPYEQNRLSNFMKGAETFSPSALSALTAPLWALEMKMGVKHWNFSEANDTIENASQLARSEYYAEWRREVQRVFETVNAAARDSTPVQTASTRLILLFLPASLPVDPQSAWKEWDPRGHEIRISGDSRRVCELAMQGQPGLSGIVTLAGRQGSIESSDVWLIDAEAKLSGMLSPLSTNAASLLSYAALKPFRDKFLAELNKTPKDIQATDQIISNLRLESWEGWDLWPAEVAKLPRLRKFVIDLFLSGNGSLIFSNAFVEWAASEALRRARPPVMVIRFGMRSKPKPFTSIAIFENQQRVSSLPDVDDPENSAIDAAILARYVWLSASRYPEGEHTLCLCVSEHRDSAYVILPAGKSLAWSPERPIAPDELYRWLGAQLLS</sequence>
<proteinExistence type="predicted"/>
<name>A0A2U3K687_9BACT</name>
<accession>A0A2U3K687</accession>
<gene>
    <name evidence="1" type="ORF">SBA1_140018</name>
</gene>
<dbReference type="AlphaFoldDB" id="A0A2U3K687"/>
<evidence type="ECO:0000313" key="2">
    <source>
        <dbReference type="Proteomes" id="UP000238701"/>
    </source>
</evidence>
<reference evidence="2" key="1">
    <citation type="submission" date="2018-02" db="EMBL/GenBank/DDBJ databases">
        <authorList>
            <person name="Hausmann B."/>
        </authorList>
    </citation>
    <scope>NUCLEOTIDE SEQUENCE [LARGE SCALE GENOMIC DNA]</scope>
    <source>
        <strain evidence="2">Peat soil MAG SbA1</strain>
    </source>
</reference>
<organism evidence="1 2">
    <name type="scientific">Candidatus Sulfotelmatobacter kueseliae</name>
    <dbReference type="NCBI Taxonomy" id="2042962"/>
    <lineage>
        <taxon>Bacteria</taxon>
        <taxon>Pseudomonadati</taxon>
        <taxon>Acidobacteriota</taxon>
        <taxon>Terriglobia</taxon>
        <taxon>Terriglobales</taxon>
        <taxon>Candidatus Korobacteraceae</taxon>
        <taxon>Candidatus Sulfotelmatobacter</taxon>
    </lineage>
</organism>